<sequence>MINKKFSYADWTDQLFTDIDADDFRGDIIRATFKQNLYVGEKGYRNV</sequence>
<dbReference type="AlphaFoldDB" id="A0A0F9BKE0"/>
<evidence type="ECO:0000313" key="1">
    <source>
        <dbReference type="EMBL" id="KKL22369.1"/>
    </source>
</evidence>
<dbReference type="EMBL" id="LAZR01037376">
    <property type="protein sequence ID" value="KKL22369.1"/>
    <property type="molecule type" value="Genomic_DNA"/>
</dbReference>
<protein>
    <submittedName>
        <fullName evidence="1">Uncharacterized protein</fullName>
    </submittedName>
</protein>
<proteinExistence type="predicted"/>
<name>A0A0F9BKE0_9ZZZZ</name>
<gene>
    <name evidence="1" type="ORF">LCGC14_2436080</name>
</gene>
<organism evidence="1">
    <name type="scientific">marine sediment metagenome</name>
    <dbReference type="NCBI Taxonomy" id="412755"/>
    <lineage>
        <taxon>unclassified sequences</taxon>
        <taxon>metagenomes</taxon>
        <taxon>ecological metagenomes</taxon>
    </lineage>
</organism>
<reference evidence="1" key="1">
    <citation type="journal article" date="2015" name="Nature">
        <title>Complex archaea that bridge the gap between prokaryotes and eukaryotes.</title>
        <authorList>
            <person name="Spang A."/>
            <person name="Saw J.H."/>
            <person name="Jorgensen S.L."/>
            <person name="Zaremba-Niedzwiedzka K."/>
            <person name="Martijn J."/>
            <person name="Lind A.E."/>
            <person name="van Eijk R."/>
            <person name="Schleper C."/>
            <person name="Guy L."/>
            <person name="Ettema T.J."/>
        </authorList>
    </citation>
    <scope>NUCLEOTIDE SEQUENCE</scope>
</reference>
<comment type="caution">
    <text evidence="1">The sequence shown here is derived from an EMBL/GenBank/DDBJ whole genome shotgun (WGS) entry which is preliminary data.</text>
</comment>
<accession>A0A0F9BKE0</accession>
<feature type="non-terminal residue" evidence="1">
    <location>
        <position position="47"/>
    </location>
</feature>